<dbReference type="InterPro" id="IPR010310">
    <property type="entry name" value="T7SS_ESAT-6-like"/>
</dbReference>
<dbReference type="InterPro" id="IPR036689">
    <property type="entry name" value="ESAT-6-like_sf"/>
</dbReference>
<dbReference type="STRING" id="208445.SAMN04489727_2954"/>
<dbReference type="OrthoDB" id="3625168at2"/>
<dbReference type="Pfam" id="PF06013">
    <property type="entry name" value="WXG100"/>
    <property type="match status" value="1"/>
</dbReference>
<dbReference type="RefSeq" id="WP_143060628.1">
    <property type="nucleotide sequence ID" value="NZ_FNSO01000004.1"/>
</dbReference>
<keyword evidence="4" id="KW-1185">Reference proteome</keyword>
<dbReference type="AlphaFoldDB" id="A0A1H4QMU7"/>
<name>A0A1H4QMU7_9PSEU</name>
<organism evidence="3 4">
    <name type="scientific">Amycolatopsis tolypomycina</name>
    <dbReference type="NCBI Taxonomy" id="208445"/>
    <lineage>
        <taxon>Bacteria</taxon>
        <taxon>Bacillati</taxon>
        <taxon>Actinomycetota</taxon>
        <taxon>Actinomycetes</taxon>
        <taxon>Pseudonocardiales</taxon>
        <taxon>Pseudonocardiaceae</taxon>
        <taxon>Amycolatopsis</taxon>
    </lineage>
</organism>
<feature type="coiled-coil region" evidence="1">
    <location>
        <begin position="17"/>
        <end position="44"/>
    </location>
</feature>
<dbReference type="SUPFAM" id="SSF140453">
    <property type="entry name" value="EsxAB dimer-like"/>
    <property type="match status" value="1"/>
</dbReference>
<feature type="compositionally biased region" description="Polar residues" evidence="2">
    <location>
        <begin position="94"/>
        <end position="104"/>
    </location>
</feature>
<proteinExistence type="predicted"/>
<evidence type="ECO:0000256" key="2">
    <source>
        <dbReference type="SAM" id="MobiDB-lite"/>
    </source>
</evidence>
<gene>
    <name evidence="3" type="ORF">SAMN04489727_2954</name>
</gene>
<dbReference type="Proteomes" id="UP000199622">
    <property type="component" value="Unassembled WGS sequence"/>
</dbReference>
<dbReference type="EMBL" id="FNSO01000004">
    <property type="protein sequence ID" value="SEC20878.1"/>
    <property type="molecule type" value="Genomic_DNA"/>
</dbReference>
<accession>A0A1H4QMU7</accession>
<dbReference type="Gene3D" id="1.10.287.1060">
    <property type="entry name" value="ESAT-6-like"/>
    <property type="match status" value="1"/>
</dbReference>
<protein>
    <submittedName>
        <fullName evidence="3">Proteins of 100 residues with WXG</fullName>
    </submittedName>
</protein>
<evidence type="ECO:0000313" key="4">
    <source>
        <dbReference type="Proteomes" id="UP000199622"/>
    </source>
</evidence>
<reference evidence="4" key="1">
    <citation type="submission" date="2016-10" db="EMBL/GenBank/DDBJ databases">
        <authorList>
            <person name="Varghese N."/>
            <person name="Submissions S."/>
        </authorList>
    </citation>
    <scope>NUCLEOTIDE SEQUENCE [LARGE SCALE GENOMIC DNA]</scope>
    <source>
        <strain evidence="4">DSM 44544</strain>
    </source>
</reference>
<keyword evidence="1" id="KW-0175">Coiled coil</keyword>
<evidence type="ECO:0000313" key="3">
    <source>
        <dbReference type="EMBL" id="SEC20878.1"/>
    </source>
</evidence>
<evidence type="ECO:0000256" key="1">
    <source>
        <dbReference type="SAM" id="Coils"/>
    </source>
</evidence>
<feature type="region of interest" description="Disordered" evidence="2">
    <location>
        <begin position="84"/>
        <end position="114"/>
    </location>
</feature>
<sequence>MSSPGFQADSAAMTRAVQGFEETATNAKSTMASLESELTEALRNYKGDQAVAFWDLQRRLQEKMSVAVKELDTMSQLVHTSHANYGRGDADVHQSFQGVGNSLEGSGVLPRLNP</sequence>